<reference evidence="1 2" key="1">
    <citation type="submission" date="2023-10" db="EMBL/GenBank/DDBJ databases">
        <title>Noviherbaspirillum sp. CPCC 100848 genome assembly.</title>
        <authorList>
            <person name="Li X.Y."/>
            <person name="Fang X.M."/>
        </authorList>
    </citation>
    <scope>NUCLEOTIDE SEQUENCE [LARGE SCALE GENOMIC DNA]</scope>
    <source>
        <strain evidence="1 2">CPCC 100848</strain>
    </source>
</reference>
<evidence type="ECO:0000313" key="2">
    <source>
        <dbReference type="Proteomes" id="UP001352263"/>
    </source>
</evidence>
<comment type="caution">
    <text evidence="1">The sequence shown here is derived from an EMBL/GenBank/DDBJ whole genome shotgun (WGS) entry which is preliminary data.</text>
</comment>
<protein>
    <recommendedName>
        <fullName evidence="3">N-acetyltransferase domain-containing protein</fullName>
    </recommendedName>
</protein>
<keyword evidence="2" id="KW-1185">Reference proteome</keyword>
<dbReference type="Gene3D" id="3.40.630.30">
    <property type="match status" value="1"/>
</dbReference>
<evidence type="ECO:0008006" key="3">
    <source>
        <dbReference type="Google" id="ProtNLM"/>
    </source>
</evidence>
<name>A0ABU6J8Q0_9BURK</name>
<evidence type="ECO:0000313" key="1">
    <source>
        <dbReference type="EMBL" id="MEC4720016.1"/>
    </source>
</evidence>
<sequence>MLIVNTSAKDGIPCIDDLVTHPGSRKAGGALMERAVQASDQAGKGGKVSLYALDDAVEAVYAAWGFTRTGDTGSMELDPERSDKWVKHDNEWYLASRLNEKLGTASSAQG</sequence>
<gene>
    <name evidence="1" type="ORF">RY831_12710</name>
</gene>
<dbReference type="EMBL" id="JAWIIV010000009">
    <property type="protein sequence ID" value="MEC4720016.1"/>
    <property type="molecule type" value="Genomic_DNA"/>
</dbReference>
<dbReference type="Proteomes" id="UP001352263">
    <property type="component" value="Unassembled WGS sequence"/>
</dbReference>
<proteinExistence type="predicted"/>
<organism evidence="1 2">
    <name type="scientific">Noviherbaspirillum album</name>
    <dbReference type="NCBI Taxonomy" id="3080276"/>
    <lineage>
        <taxon>Bacteria</taxon>
        <taxon>Pseudomonadati</taxon>
        <taxon>Pseudomonadota</taxon>
        <taxon>Betaproteobacteria</taxon>
        <taxon>Burkholderiales</taxon>
        <taxon>Oxalobacteraceae</taxon>
        <taxon>Noviherbaspirillum</taxon>
    </lineage>
</organism>
<accession>A0ABU6J8Q0</accession>
<dbReference type="InterPro" id="IPR016181">
    <property type="entry name" value="Acyl_CoA_acyltransferase"/>
</dbReference>
<dbReference type="SUPFAM" id="SSF55729">
    <property type="entry name" value="Acyl-CoA N-acyltransferases (Nat)"/>
    <property type="match status" value="1"/>
</dbReference>